<proteinExistence type="predicted"/>
<feature type="compositionally biased region" description="Basic and acidic residues" evidence="1">
    <location>
        <begin position="96"/>
        <end position="109"/>
    </location>
</feature>
<organism evidence="2 3">
    <name type="scientific">Rhizoctonia solani</name>
    <dbReference type="NCBI Taxonomy" id="456999"/>
    <lineage>
        <taxon>Eukaryota</taxon>
        <taxon>Fungi</taxon>
        <taxon>Dikarya</taxon>
        <taxon>Basidiomycota</taxon>
        <taxon>Agaricomycotina</taxon>
        <taxon>Agaricomycetes</taxon>
        <taxon>Cantharellales</taxon>
        <taxon>Ceratobasidiaceae</taxon>
        <taxon>Rhizoctonia</taxon>
    </lineage>
</organism>
<evidence type="ECO:0000313" key="3">
    <source>
        <dbReference type="Proteomes" id="UP000663843"/>
    </source>
</evidence>
<gene>
    <name evidence="2" type="ORF">RDB_LOCUS135194</name>
</gene>
<feature type="compositionally biased region" description="Low complexity" evidence="1">
    <location>
        <begin position="146"/>
        <end position="167"/>
    </location>
</feature>
<name>A0A8H3HC99_9AGAM</name>
<protein>
    <submittedName>
        <fullName evidence="2">Uncharacterized protein</fullName>
    </submittedName>
</protein>
<feature type="compositionally biased region" description="Basic and acidic residues" evidence="1">
    <location>
        <begin position="72"/>
        <end position="84"/>
    </location>
</feature>
<sequence>MIAAGMNALVRRSCTWNSVRTLATTAKPGGSGRNNWHGRNQFRKGGEQSKPQAGTKPEPKPVPSLKTQPKGEQSKSRAGTKPELKPAPPLKTNRAHKLEHASRKQESIPHKQGNAQRKAEHTSHKAGYAPQNNRPAQNPGQKSPKPKLTPVSTPVPTSTTSLEPPTTENEKEQGDTPQIPLSAYTLPAAQLRALIDLYHSSTSYITPETLSSAIDETFAPRRFRFSTSTRYQSYGDLIAQRDERDAEPDRVVPSANELSGRGYGAAESIGQMLSEGGWSESKDERARMVRAALWGVDPLAKIGLETLLEAKVEMDVQDREPKEKK</sequence>
<feature type="region of interest" description="Disordered" evidence="1">
    <location>
        <begin position="24"/>
        <end position="179"/>
    </location>
</feature>
<dbReference type="AlphaFoldDB" id="A0A8H3HC99"/>
<dbReference type="EMBL" id="CAJMWT010004822">
    <property type="protein sequence ID" value="CAE6496665.1"/>
    <property type="molecule type" value="Genomic_DNA"/>
</dbReference>
<comment type="caution">
    <text evidence="2">The sequence shown here is derived from an EMBL/GenBank/DDBJ whole genome shotgun (WGS) entry which is preliminary data.</text>
</comment>
<reference evidence="2" key="1">
    <citation type="submission" date="2021-01" db="EMBL/GenBank/DDBJ databases">
        <authorList>
            <person name="Kaushik A."/>
        </authorList>
    </citation>
    <scope>NUCLEOTIDE SEQUENCE</scope>
    <source>
        <strain evidence="2">AG2-2IIIB</strain>
    </source>
</reference>
<dbReference type="Proteomes" id="UP000663843">
    <property type="component" value="Unassembled WGS sequence"/>
</dbReference>
<accession>A0A8H3HC99</accession>
<evidence type="ECO:0000256" key="1">
    <source>
        <dbReference type="SAM" id="MobiDB-lite"/>
    </source>
</evidence>
<feature type="compositionally biased region" description="Polar residues" evidence="1">
    <location>
        <begin position="130"/>
        <end position="141"/>
    </location>
</feature>
<evidence type="ECO:0000313" key="2">
    <source>
        <dbReference type="EMBL" id="CAE6496665.1"/>
    </source>
</evidence>